<evidence type="ECO:0000256" key="1">
    <source>
        <dbReference type="SAM" id="Phobius"/>
    </source>
</evidence>
<feature type="chain" id="PRO_5020315555" evidence="2">
    <location>
        <begin position="31"/>
        <end position="561"/>
    </location>
</feature>
<dbReference type="AlphaFoldDB" id="A0A4U8YJQ4"/>
<keyword evidence="1" id="KW-1133">Transmembrane helix</keyword>
<keyword evidence="1" id="KW-0472">Membrane</keyword>
<dbReference type="EMBL" id="CAADHO010000002">
    <property type="protein sequence ID" value="VFQ43637.1"/>
    <property type="molecule type" value="Genomic_DNA"/>
</dbReference>
<name>A0A4U8YJQ4_9BACT</name>
<accession>A0A4U8YJQ4</accession>
<dbReference type="RefSeq" id="WP_180137942.1">
    <property type="nucleotide sequence ID" value="NZ_CAADHO010000002.1"/>
</dbReference>
<keyword evidence="1" id="KW-0812">Transmembrane</keyword>
<feature type="transmembrane region" description="Helical" evidence="1">
    <location>
        <begin position="280"/>
        <end position="301"/>
    </location>
</feature>
<evidence type="ECO:0000256" key="2">
    <source>
        <dbReference type="SAM" id="SignalP"/>
    </source>
</evidence>
<keyword evidence="2" id="KW-0732">Signal</keyword>
<proteinExistence type="predicted"/>
<dbReference type="Proteomes" id="UP000507962">
    <property type="component" value="Unassembled WGS sequence"/>
</dbReference>
<feature type="signal peptide" evidence="2">
    <location>
        <begin position="1"/>
        <end position="30"/>
    </location>
</feature>
<evidence type="ECO:0000313" key="4">
    <source>
        <dbReference type="Proteomes" id="UP000507962"/>
    </source>
</evidence>
<feature type="transmembrane region" description="Helical" evidence="1">
    <location>
        <begin position="307"/>
        <end position="324"/>
    </location>
</feature>
<gene>
    <name evidence="3" type="ORF">MSL71_12720</name>
</gene>
<keyword evidence="4" id="KW-1185">Reference proteome</keyword>
<organism evidence="3 4">
    <name type="scientific">Desulfoluna butyratoxydans</name>
    <dbReference type="NCBI Taxonomy" id="231438"/>
    <lineage>
        <taxon>Bacteria</taxon>
        <taxon>Pseudomonadati</taxon>
        <taxon>Thermodesulfobacteriota</taxon>
        <taxon>Desulfobacteria</taxon>
        <taxon>Desulfobacterales</taxon>
        <taxon>Desulfolunaceae</taxon>
        <taxon>Desulfoluna</taxon>
    </lineage>
</organism>
<protein>
    <submittedName>
        <fullName evidence="3">Uncharacterized protein</fullName>
    </submittedName>
</protein>
<evidence type="ECO:0000313" key="3">
    <source>
        <dbReference type="EMBL" id="VFQ43637.1"/>
    </source>
</evidence>
<feature type="transmembrane region" description="Helical" evidence="1">
    <location>
        <begin position="242"/>
        <end position="259"/>
    </location>
</feature>
<reference evidence="3 4" key="1">
    <citation type="submission" date="2019-03" db="EMBL/GenBank/DDBJ databases">
        <authorList>
            <person name="Nijsse B."/>
        </authorList>
    </citation>
    <scope>NUCLEOTIDE SEQUENCE [LARGE SCALE GENOMIC DNA]</scope>
    <source>
        <strain evidence="3">Desulfoluna butyratoxydans MSL71</strain>
    </source>
</reference>
<sequence>MTRAVPRLVVSALALLLAGFCLFSASPVRADVPVSAPAESPDRKVDQLTRLLTTMDQVEREVAEAQSVLSSPEALGKEERYRARITRLSARLTALEEGFEQLATGVEKSTTPQAGGASSFEWNTELKELLAPLIMEIKHMTSRPREIQGLRSTLEGYDEELSRIATAMKNITALQAKPNLSPALALELDTLASKWRHREQELISLKGLAELKLEEKEATKRTLSGSFQDVTRLFFKSRGRNLLMALAVLFGTLFAMGKLRSVIEKHSRLYGKAQTVYARIFDLSYMIVTITVALLFTIGSLYLVSDWVLLSILLILVFGLVWTSKEAIPKVWGQVRMLLNLGAVREGERLIYQGVPYKVTSINLYSELENQALQGGRLRLPLKDLFDLRSRPWHPDEPWFPTLSGDWVLLSDTTHAKVTVQSPDVVNLRLLGGAIRRITPAEFLSLAPTNLSQGFRLEARFRLDPCHRTEAATTIPAALEKSLTTRFAETRWIPEDLSVQYRRTLPSFLELSVLADFPGSCAEDHPLIAMALEQHCLETAASMAWDLPTHRMAVQMVQGKS</sequence>